<dbReference type="InParanoid" id="G2WWT9"/>
<dbReference type="HOGENOM" id="CLU_654179_0_0_1"/>
<dbReference type="RefSeq" id="XP_009651666.1">
    <property type="nucleotide sequence ID" value="XM_009653371.1"/>
</dbReference>
<feature type="transmembrane region" description="Helical" evidence="2">
    <location>
        <begin position="335"/>
        <end position="359"/>
    </location>
</feature>
<keyword evidence="5" id="KW-1185">Reference proteome</keyword>
<dbReference type="eggNOG" id="ENOG502RIUP">
    <property type="taxonomic scope" value="Eukaryota"/>
</dbReference>
<organism evidence="4 5">
    <name type="scientific">Verticillium dahliae (strain VdLs.17 / ATCC MYA-4575 / FGSC 10137)</name>
    <name type="common">Verticillium wilt</name>
    <dbReference type="NCBI Taxonomy" id="498257"/>
    <lineage>
        <taxon>Eukaryota</taxon>
        <taxon>Fungi</taxon>
        <taxon>Dikarya</taxon>
        <taxon>Ascomycota</taxon>
        <taxon>Pezizomycotina</taxon>
        <taxon>Sordariomycetes</taxon>
        <taxon>Hypocreomycetidae</taxon>
        <taxon>Glomerellales</taxon>
        <taxon>Plectosphaerellaceae</taxon>
        <taxon>Verticillium</taxon>
    </lineage>
</organism>
<accession>G2WWT9</accession>
<feature type="region of interest" description="Disordered" evidence="1">
    <location>
        <begin position="1"/>
        <end position="51"/>
    </location>
</feature>
<evidence type="ECO:0000313" key="5">
    <source>
        <dbReference type="Proteomes" id="UP000001611"/>
    </source>
</evidence>
<dbReference type="AlphaFoldDB" id="G2WWT9"/>
<feature type="compositionally biased region" description="Polar residues" evidence="1">
    <location>
        <begin position="34"/>
        <end position="43"/>
    </location>
</feature>
<dbReference type="PANTHER" id="PTHR34502">
    <property type="entry name" value="DUF6594 DOMAIN-CONTAINING PROTEIN-RELATED"/>
    <property type="match status" value="1"/>
</dbReference>
<name>G2WWT9_VERDV</name>
<dbReference type="PANTHER" id="PTHR34502:SF3">
    <property type="entry name" value="DUF6594 DOMAIN-CONTAINING PROTEIN"/>
    <property type="match status" value="1"/>
</dbReference>
<sequence>MFRSTISKWSHRSARPHGQATGENLGGSGRPVPTGTNSSMVGGTTSGAGDAMSTADVAAHDNYDTMDPGQLIVRRRDRTLWWVVRRRSSPNLLVKRCTCGSQDLPSCKCSDDSNSEDRLQSAGDFREVQRLSVAGLRMTGVYHHNIGSAVTLQDELRELETLLYRLDERDREFPGMLRSREYCDKRSQTRKMLLHRTRRKWMDYGKTNDVRSLKNASRYQLGYLSSFFRPRPPIDGNENFLVADGDLKSVRPDGDGVWLDEVLLYLMIRYECRPLRISQIVDDQGHDARQHTRTEKPTGARALSSTEHVEQQRGQRTSRSSQSNPRHTLYDRDRIHAFTMVILIGLLLCFLAGPLYPLYSWVQGEVTPGRMGMIMGLQCVCTLLFGMVLAIFTNAKRHEIFTASATYMAILVVFMGQSPA</sequence>
<dbReference type="InterPro" id="IPR046529">
    <property type="entry name" value="DUF6594"/>
</dbReference>
<evidence type="ECO:0000313" key="4">
    <source>
        <dbReference type="EMBL" id="EGY21194.1"/>
    </source>
</evidence>
<keyword evidence="2" id="KW-1133">Transmembrane helix</keyword>
<reference evidence="4 5" key="1">
    <citation type="submission" date="2008-03" db="EMBL/GenBank/DDBJ databases">
        <title>The Genome Sequence of Verticillium dahliae VdLs.17.</title>
        <authorList>
            <consortium name="The Broad Institute Genome Sequencing Platform"/>
            <person name="Ma L.-J.J."/>
            <person name="Klosterman S.J."/>
            <person name="Subbarao K."/>
            <person name="Dobinson K."/>
            <person name="Veronese P."/>
            <person name="Kang S."/>
            <person name="Gold S.E."/>
            <person name="Young S."/>
            <person name="Jaffe D."/>
            <person name="Gnerre S."/>
            <person name="Berlin A."/>
            <person name="Heiman D."/>
            <person name="Hepburn T."/>
            <person name="Sykes S."/>
            <person name="Alvarado L."/>
            <person name="Kodira C.D."/>
            <person name="Lander E."/>
            <person name="Galagan J."/>
            <person name="Nusbaum C."/>
            <person name="Birren B."/>
        </authorList>
    </citation>
    <scope>NUCLEOTIDE SEQUENCE [LARGE SCALE GENOMIC DNA]</scope>
    <source>
        <strain evidence="5">VdLs.17 / ATCC MYA-4575 / FGSC 10137</strain>
    </source>
</reference>
<evidence type="ECO:0000256" key="2">
    <source>
        <dbReference type="SAM" id="Phobius"/>
    </source>
</evidence>
<keyword evidence="2" id="KW-0472">Membrane</keyword>
<dbReference type="Proteomes" id="UP000001611">
    <property type="component" value="Chromosome 3"/>
</dbReference>
<dbReference type="OrthoDB" id="5342093at2759"/>
<feature type="transmembrane region" description="Helical" evidence="2">
    <location>
        <begin position="400"/>
        <end position="417"/>
    </location>
</feature>
<dbReference type="EMBL" id="DS572698">
    <property type="protein sequence ID" value="EGY21194.1"/>
    <property type="molecule type" value="Genomic_DNA"/>
</dbReference>
<keyword evidence="2" id="KW-0812">Transmembrane</keyword>
<proteinExistence type="predicted"/>
<dbReference type="KEGG" id="vda:VDAG_02718"/>
<feature type="compositionally biased region" description="Low complexity" evidence="1">
    <location>
        <begin position="314"/>
        <end position="323"/>
    </location>
</feature>
<feature type="transmembrane region" description="Helical" evidence="2">
    <location>
        <begin position="371"/>
        <end position="393"/>
    </location>
</feature>
<dbReference type="GeneID" id="20704181"/>
<gene>
    <name evidence="4" type="ORF">VDAG_02718</name>
</gene>
<feature type="domain" description="DUF6594" evidence="3">
    <location>
        <begin position="150"/>
        <end position="412"/>
    </location>
</feature>
<evidence type="ECO:0000259" key="3">
    <source>
        <dbReference type="Pfam" id="PF20237"/>
    </source>
</evidence>
<dbReference type="Pfam" id="PF20237">
    <property type="entry name" value="DUF6594"/>
    <property type="match status" value="1"/>
</dbReference>
<protein>
    <recommendedName>
        <fullName evidence="3">DUF6594 domain-containing protein</fullName>
    </recommendedName>
</protein>
<evidence type="ECO:0000256" key="1">
    <source>
        <dbReference type="SAM" id="MobiDB-lite"/>
    </source>
</evidence>
<feature type="compositionally biased region" description="Basic and acidic residues" evidence="1">
    <location>
        <begin position="284"/>
        <end position="298"/>
    </location>
</feature>
<feature type="region of interest" description="Disordered" evidence="1">
    <location>
        <begin position="284"/>
        <end position="326"/>
    </location>
</feature>